<organism evidence="1 2">
    <name type="scientific">Miniphocaeibacter halophilus</name>
    <dbReference type="NCBI Taxonomy" id="2931922"/>
    <lineage>
        <taxon>Bacteria</taxon>
        <taxon>Bacillati</taxon>
        <taxon>Bacillota</taxon>
        <taxon>Tissierellia</taxon>
        <taxon>Tissierellales</taxon>
        <taxon>Peptoniphilaceae</taxon>
        <taxon>Miniphocaeibacter</taxon>
    </lineage>
</organism>
<dbReference type="EMBL" id="CP066744">
    <property type="protein sequence ID" value="QQK08494.1"/>
    <property type="molecule type" value="Genomic_DNA"/>
</dbReference>
<proteinExistence type="predicted"/>
<protein>
    <submittedName>
        <fullName evidence="1">DUF4179 domain-containing protein</fullName>
    </submittedName>
</protein>
<gene>
    <name evidence="1" type="ORF">JFY71_02855</name>
</gene>
<sequence>MNKYDKFNDMKVDLNEFNITPKDEESFKINDIEKKKILNSIKGKKKKIWKKIATVAVAAVFGLVVFGQTNMGKEVYAKTKEFVLETFNFKQEEAFDSKAELDKYAQHIDKTIYGGDYKIKTSSVMLYGNELNITFLIEYDKEQNENHYIQGLWMTGMKIGDKDIDITKSGGGGGPIKENPKVQSDVFQYILTDDEVKLLEDSKKITLNGDGLALKVNGVPEVHGEKFEIVLDELDLENLKEQSEIIDLDIKLRDEENNVNYRITGYEYNPYKTKIYAELDEDVKNRDNESHRLNSREISLDGELNNGKKVHFNGHYTSDENYQPTDKIIFEIDMYQYEDRNGIVSMEELKDAKEITLNFNIVEEDLVGNVSEEEKDKVITQIIERHGDEFAKELDLENLTIAERNKRIKEILVEDLKTLDKSSNMIVRDENIGEPFTIKLK</sequence>
<evidence type="ECO:0000313" key="1">
    <source>
        <dbReference type="EMBL" id="QQK08494.1"/>
    </source>
</evidence>
<keyword evidence="2" id="KW-1185">Reference proteome</keyword>
<name>A0AC61MZ41_9FIRM</name>
<reference evidence="1 2" key="1">
    <citation type="journal article" date="2022" name="Int. J. Syst. Evol. Microbiol.">
        <title>Miniphocaeibacter halophilus sp. nov., an ammonium-tolerant acetate-producing bacterium isolated from a biogas system.</title>
        <authorList>
            <person name="Schnurer A."/>
            <person name="Singh A."/>
            <person name="Bi S."/>
            <person name="Qiao W."/>
            <person name="Westerholm M."/>
        </authorList>
    </citation>
    <scope>NUCLEOTIDE SEQUENCE [LARGE SCALE GENOMIC DNA]</scope>
    <source>
        <strain evidence="1 2">AMB_01</strain>
    </source>
</reference>
<evidence type="ECO:0000313" key="2">
    <source>
        <dbReference type="Proteomes" id="UP000595814"/>
    </source>
</evidence>
<accession>A0AC61MZ41</accession>
<dbReference type="Proteomes" id="UP000595814">
    <property type="component" value="Chromosome"/>
</dbReference>